<dbReference type="Proteomes" id="UP000322219">
    <property type="component" value="Segment"/>
</dbReference>
<organism evidence="1">
    <name type="scientific">Blackfly microvirus SF02</name>
    <dbReference type="NCBI Taxonomy" id="2576452"/>
    <lineage>
        <taxon>Viruses</taxon>
        <taxon>Monodnaviria</taxon>
        <taxon>Sangervirae</taxon>
        <taxon>Phixviricota</taxon>
        <taxon>Malgrandaviricetes</taxon>
        <taxon>Petitvirales</taxon>
        <taxon>Microviridae</taxon>
        <taxon>Microvirus</taxon>
    </lineage>
</organism>
<protein>
    <submittedName>
        <fullName evidence="1">Uncharacterized protein</fullName>
    </submittedName>
</protein>
<reference evidence="1" key="1">
    <citation type="submission" date="2018-12" db="EMBL/GenBank/DDBJ databases">
        <title>Singled stranded DNA viruses identified in blackflies (Austrosimulium ungulatum) sampled in New Zealand.</title>
        <authorList>
            <person name="Kraberger S."/>
            <person name="Fontenele R.S."/>
            <person name="Schmidlin K."/>
            <person name="Walters M."/>
            <person name="Varsani A."/>
        </authorList>
    </citation>
    <scope>NUCLEOTIDE SEQUENCE [LARGE SCALE GENOMIC DNA]</scope>
    <source>
        <strain evidence="1">044</strain>
    </source>
</reference>
<dbReference type="EMBL" id="MK249148">
    <property type="protein sequence ID" value="QCQ84678.1"/>
    <property type="molecule type" value="Genomic_DNA"/>
</dbReference>
<proteinExistence type="predicted"/>
<sequence>MMKLKLPVHLSRVEFDKLSKAFSDPSIQNASFEFLSDIKAIHFDSCYHSLVCGSELEAVTARVELK</sequence>
<evidence type="ECO:0000313" key="1">
    <source>
        <dbReference type="EMBL" id="QCQ84678.1"/>
    </source>
</evidence>
<name>A0A4P8PJR1_9VIRU</name>
<accession>A0A4P8PJR1</accession>